<gene>
    <name evidence="2" type="ORF">XK09_03525</name>
</gene>
<sequence length="172" mass="20010">MIKLNVATLNWISFLILLIYTLVCFYLHWNFLTKEFSDVYFVGNEINITMDLNTTLETLITQNKIISPKDYFGIYTSTYSNILMVTVALLGIFALLSFIYVRNKIEDQMNERIDEYFSSQDFKERLNKTLNAEIKQAMDSYYDEIKRVISSLGDSEGIKSEEIKSENNQAKG</sequence>
<feature type="transmembrane region" description="Helical" evidence="1">
    <location>
        <begin position="7"/>
        <end position="29"/>
    </location>
</feature>
<keyword evidence="1" id="KW-1133">Transmembrane helix</keyword>
<reference evidence="2 3" key="1">
    <citation type="submission" date="2019-07" db="EMBL/GenBank/DDBJ databases">
        <title>Rapid identification of Enteric Bacteria from Whole Genome Sequences (WGS) using Average Nucleotide Identity (ANI).</title>
        <authorList>
            <person name="Lane C."/>
        </authorList>
    </citation>
    <scope>NUCLEOTIDE SEQUENCE [LARGE SCALE GENOMIC DNA]</scope>
    <source>
        <strain evidence="2 3">2013D-9588</strain>
    </source>
</reference>
<name>A0ABY3G8X3_9BACT</name>
<accession>A0ABY3G8X3</accession>
<dbReference type="Proteomes" id="UP000321599">
    <property type="component" value="Unassembled WGS sequence"/>
</dbReference>
<protein>
    <submittedName>
        <fullName evidence="2">Uncharacterized protein</fullName>
    </submittedName>
</protein>
<organism evidence="2 3">
    <name type="scientific">Campylobacter lanienae</name>
    <dbReference type="NCBI Taxonomy" id="75658"/>
    <lineage>
        <taxon>Bacteria</taxon>
        <taxon>Pseudomonadati</taxon>
        <taxon>Campylobacterota</taxon>
        <taxon>Epsilonproteobacteria</taxon>
        <taxon>Campylobacterales</taxon>
        <taxon>Campylobacteraceae</taxon>
        <taxon>Campylobacter</taxon>
    </lineage>
</organism>
<comment type="caution">
    <text evidence="2">The sequence shown here is derived from an EMBL/GenBank/DDBJ whole genome shotgun (WGS) entry which is preliminary data.</text>
</comment>
<keyword evidence="1" id="KW-0812">Transmembrane</keyword>
<proteinExistence type="predicted"/>
<keyword evidence="3" id="KW-1185">Reference proteome</keyword>
<keyword evidence="1" id="KW-0472">Membrane</keyword>
<dbReference type="EMBL" id="VOAV01000014">
    <property type="protein sequence ID" value="TWO29708.1"/>
    <property type="molecule type" value="Genomic_DNA"/>
</dbReference>
<dbReference type="RefSeq" id="WP_147498816.1">
    <property type="nucleotide sequence ID" value="NZ_VOAV01000014.1"/>
</dbReference>
<evidence type="ECO:0000313" key="3">
    <source>
        <dbReference type="Proteomes" id="UP000321599"/>
    </source>
</evidence>
<feature type="transmembrane region" description="Helical" evidence="1">
    <location>
        <begin position="82"/>
        <end position="101"/>
    </location>
</feature>
<evidence type="ECO:0000313" key="2">
    <source>
        <dbReference type="EMBL" id="TWO29708.1"/>
    </source>
</evidence>
<evidence type="ECO:0000256" key="1">
    <source>
        <dbReference type="SAM" id="Phobius"/>
    </source>
</evidence>